<sequence>MNVQYVQGDCIFTRVNKITKQYEYLTEDIDTDVIIVGGGVTGAILGYYLTKNNIKCVILEKSRVGHGSTSITTSLLQYELDSTIMGLKQYTTIENIIKSYRLGVKALNEIQDFIEKYGNNCDFKRVDSFLYTSKEIDKNKVEEEYQIRKDNGFKVEFIDQSSNPFTFDVKAGLLSKDGGAQFDPFRFTHELLRVSCESSLKVYENTEVVSITYNENDVIAETVYGHKVRGEIIIAATGYNTQLFTKREFGTKTTAFNLATKPINNLEERYKSIVFRDTEVPYNYFRTTNDNRIIIGGEDINFLPDIFNEQLCIKSYDKLEQRIKNLFKQHKVEIEYRYCGAFASTQDNLGFIGKDPDRSRLWYCLGYGANGILFAILGGIMLSELYLGKVNEDLKLFDVDRFDS</sequence>
<dbReference type="InterPro" id="IPR006076">
    <property type="entry name" value="FAD-dep_OxRdtase"/>
</dbReference>
<dbReference type="InterPro" id="IPR036188">
    <property type="entry name" value="FAD/NAD-bd_sf"/>
</dbReference>
<dbReference type="GO" id="GO:0005737">
    <property type="term" value="C:cytoplasm"/>
    <property type="evidence" value="ECO:0007669"/>
    <property type="project" value="TreeGrafter"/>
</dbReference>
<keyword evidence="1" id="KW-0472">Membrane</keyword>
<keyword evidence="1" id="KW-1133">Transmembrane helix</keyword>
<dbReference type="Pfam" id="PF01266">
    <property type="entry name" value="DAO"/>
    <property type="match status" value="1"/>
</dbReference>
<dbReference type="EMBL" id="BQXY01000007">
    <property type="protein sequence ID" value="GKU26771.1"/>
    <property type="molecule type" value="Genomic_DNA"/>
</dbReference>
<dbReference type="SUPFAM" id="SSF51905">
    <property type="entry name" value="FAD/NAD(P)-binding domain"/>
    <property type="match status" value="1"/>
</dbReference>
<evidence type="ECO:0000313" key="3">
    <source>
        <dbReference type="EMBL" id="GKU26771.1"/>
    </source>
</evidence>
<protein>
    <submittedName>
        <fullName evidence="3">Oxidoreductase</fullName>
    </submittedName>
</protein>
<dbReference type="Gene3D" id="3.50.50.60">
    <property type="entry name" value="FAD/NAD(P)-binding domain"/>
    <property type="match status" value="1"/>
</dbReference>
<comment type="caution">
    <text evidence="3">The sequence shown here is derived from an EMBL/GenBank/DDBJ whole genome shotgun (WGS) entry which is preliminary data.</text>
</comment>
<dbReference type="Gene3D" id="3.30.9.10">
    <property type="entry name" value="D-Amino Acid Oxidase, subunit A, domain 2"/>
    <property type="match status" value="1"/>
</dbReference>
<feature type="transmembrane region" description="Helical" evidence="1">
    <location>
        <begin position="361"/>
        <end position="382"/>
    </location>
</feature>
<dbReference type="AlphaFoldDB" id="A0A9W5Y501"/>
<dbReference type="PANTHER" id="PTHR13847">
    <property type="entry name" value="SARCOSINE DEHYDROGENASE-RELATED"/>
    <property type="match status" value="1"/>
</dbReference>
<organism evidence="3 4">
    <name type="scientific">Clostridium folliculivorans</name>
    <dbReference type="NCBI Taxonomy" id="2886038"/>
    <lineage>
        <taxon>Bacteria</taxon>
        <taxon>Bacillati</taxon>
        <taxon>Bacillota</taxon>
        <taxon>Clostridia</taxon>
        <taxon>Eubacteriales</taxon>
        <taxon>Clostridiaceae</taxon>
        <taxon>Clostridium</taxon>
    </lineage>
</organism>
<gene>
    <name evidence="3" type="ORF">CFOLD11_35980</name>
</gene>
<feature type="domain" description="FAD dependent oxidoreductase" evidence="2">
    <location>
        <begin position="32"/>
        <end position="385"/>
    </location>
</feature>
<reference evidence="3" key="1">
    <citation type="journal article" date="2023" name="Int. J. Syst. Evol. Microbiol.">
        <title>&lt;i&gt;Clostridium folliculivorans&lt;/i&gt; sp. nov., isolated from soil samples of an organic paddy in Japan.</title>
        <authorList>
            <person name="Tazawa J."/>
            <person name="Kobayashi H."/>
            <person name="Tanizawa Y."/>
            <person name="Uchino A."/>
            <person name="Tanaka F."/>
            <person name="Urashima Y."/>
            <person name="Miura S."/>
            <person name="Sakamoto M."/>
            <person name="Ohkuma M."/>
            <person name="Tohno M."/>
        </authorList>
    </citation>
    <scope>NUCLEOTIDE SEQUENCE</scope>
    <source>
        <strain evidence="3">D1-1</strain>
    </source>
</reference>
<evidence type="ECO:0000256" key="1">
    <source>
        <dbReference type="SAM" id="Phobius"/>
    </source>
</evidence>
<dbReference type="PANTHER" id="PTHR13847:SF201">
    <property type="entry name" value="PUTATIBE OXIDOREDUCTASE"/>
    <property type="match status" value="1"/>
</dbReference>
<proteinExistence type="predicted"/>
<keyword evidence="1" id="KW-0812">Transmembrane</keyword>
<evidence type="ECO:0000259" key="2">
    <source>
        <dbReference type="Pfam" id="PF01266"/>
    </source>
</evidence>
<dbReference type="RefSeq" id="WP_261853665.1">
    <property type="nucleotide sequence ID" value="NZ_BQXY01000007.1"/>
</dbReference>
<accession>A0A9W5Y501</accession>
<keyword evidence="4" id="KW-1185">Reference proteome</keyword>
<evidence type="ECO:0000313" key="4">
    <source>
        <dbReference type="Proteomes" id="UP001057868"/>
    </source>
</evidence>
<dbReference type="Proteomes" id="UP001057868">
    <property type="component" value="Unassembled WGS sequence"/>
</dbReference>
<name>A0A9W5Y501_9CLOT</name>